<dbReference type="KEGG" id="pma:Pro_0758"/>
<accession>Q7VCI2</accession>
<dbReference type="AlphaFoldDB" id="Q7VCI2"/>
<evidence type="ECO:0000313" key="2">
    <source>
        <dbReference type="Proteomes" id="UP000001420"/>
    </source>
</evidence>
<gene>
    <name evidence="1" type="ordered locus">Pro_0758</name>
</gene>
<reference evidence="1 2" key="1">
    <citation type="journal article" date="2003" name="Proc. Natl. Acad. Sci. U.S.A.">
        <title>Genome sequence of the cyanobacterium Prochlorococcus marinus SS120, a nearly minimal oxyphototrophic genome.</title>
        <authorList>
            <person name="Dufresne A."/>
            <person name="Salanoubat M."/>
            <person name="Partensky F."/>
            <person name="Artiguenave F."/>
            <person name="Axmann I.M."/>
            <person name="Barbe V."/>
            <person name="Duprat S."/>
            <person name="Galperin M.Y."/>
            <person name="Koonin E.V."/>
            <person name="Le Gall F."/>
            <person name="Makarova K.S."/>
            <person name="Ostrowski M."/>
            <person name="Oztas S."/>
            <person name="Robert C."/>
            <person name="Rogozin I.B."/>
            <person name="Scanlan D.J."/>
            <person name="Tandeau de Marsac N."/>
            <person name="Weissenbach J."/>
            <person name="Wincker P."/>
            <person name="Wolf Y.I."/>
            <person name="Hess W.R."/>
        </authorList>
    </citation>
    <scope>NUCLEOTIDE SEQUENCE [LARGE SCALE GENOMIC DNA]</scope>
    <source>
        <strain evidence="2">SARG / CCMP1375 / SS120</strain>
    </source>
</reference>
<keyword evidence="2" id="KW-1185">Reference proteome</keyword>
<proteinExistence type="predicted"/>
<dbReference type="EnsemblBacteria" id="AAP99802">
    <property type="protein sequence ID" value="AAP99802"/>
    <property type="gene ID" value="Pro_0758"/>
</dbReference>
<dbReference type="PATRIC" id="fig|167539.5.peg.802"/>
<dbReference type="OrthoDB" id="540458at2"/>
<sequence length="156" mass="17966">MEFILFLDASEKKILDLVQKANYQVEENTPLCLIGQKFFGFLKKQQRKVVICTENAKRYGGYNFIKDKSTGGSFKTGLMIRRALRHESVHIAQECNNGKLINIFDKKKLKISPYKLEALRASTELTGELDKEYEAYAMEDNPKKIISALKKFCFVN</sequence>
<name>Q7VCI2_PROMA</name>
<dbReference type="STRING" id="167539.Pro_0758"/>
<dbReference type="EMBL" id="AE017126">
    <property type="protein sequence ID" value="AAP99802.1"/>
    <property type="molecule type" value="Genomic_DNA"/>
</dbReference>
<evidence type="ECO:0000313" key="1">
    <source>
        <dbReference type="EMBL" id="AAP99802.1"/>
    </source>
</evidence>
<dbReference type="eggNOG" id="ENOG502ZF62">
    <property type="taxonomic scope" value="Bacteria"/>
</dbReference>
<protein>
    <submittedName>
        <fullName evidence="1">Uncharacterized protein</fullName>
    </submittedName>
</protein>
<organism evidence="1 2">
    <name type="scientific">Prochlorococcus marinus (strain SARG / CCMP1375 / SS120)</name>
    <dbReference type="NCBI Taxonomy" id="167539"/>
    <lineage>
        <taxon>Bacteria</taxon>
        <taxon>Bacillati</taxon>
        <taxon>Cyanobacteriota</taxon>
        <taxon>Cyanophyceae</taxon>
        <taxon>Synechococcales</taxon>
        <taxon>Prochlorococcaceae</taxon>
        <taxon>Prochlorococcus</taxon>
    </lineage>
</organism>
<dbReference type="HOGENOM" id="CLU_1720727_0_0_3"/>
<dbReference type="Proteomes" id="UP000001420">
    <property type="component" value="Chromosome"/>
</dbReference>